<keyword evidence="11" id="KW-1185">Reference proteome</keyword>
<accession>R8BKI5</accession>
<keyword evidence="7 8" id="KW-0503">Monooxygenase</keyword>
<sequence length="545" mass="62381">MASSLSAQALESLTFGRITATIFIFLVVSFLVDFSQKPRYPKSLPKVGYGDGLVATLRNWVAYISSFNDWATEGYKKYSKQNRAFVVPCAPSRPQEIVVPRSQTMWMLDQPEKILSTHEAHDDVLYSEYNFLGKDYGEDQYGIHVIHKSLARNLPGMITSIQEEVHDAVDDAFGKDTEWRKINLWECWLGIVPKVTNRMLVGKPICRDETFLKSMVGFADAVVMNSFVLNMFPKVLQPIIGRLCMIPNWRLWNRSLKVVEPTFQKRLDDMARKLAGDPEYENWSPPEDFVTWMIRLATAEGRYGELNPASISKRLLPVEFAAIHTTVITGHNIILDLLASDPKEDYLGRIREETNRVQQEDGGNWTINGLRRLYRTDSAIRESQRFSHFATSLIRRKVIAKGGLTNPTEGWHAPYGSFLILDLANVQHDEDLYENANNYDAFRYSRPREEYETRASERRDADEALKMAKLGMVTTSDAHLAFGHGRHACPGRFFVAHELKMILAYLSQNYEFKPLAERPKPQWIGQTIIPPLQAMVEVRRRPGTV</sequence>
<reference evidence="11" key="1">
    <citation type="journal article" date="2013" name="Genome Announc.">
        <title>Draft genome sequence of the ascomycete Phaeoacremonium aleophilum strain UCR-PA7, a causal agent of the esca disease complex in grapevines.</title>
        <authorList>
            <person name="Blanco-Ulate B."/>
            <person name="Rolshausen P."/>
            <person name="Cantu D."/>
        </authorList>
    </citation>
    <scope>NUCLEOTIDE SEQUENCE [LARGE SCALE GENOMIC DNA]</scope>
    <source>
        <strain evidence="11">UCR-PA7</strain>
    </source>
</reference>
<evidence type="ECO:0000256" key="7">
    <source>
        <dbReference type="ARBA" id="ARBA00023033"/>
    </source>
</evidence>
<dbReference type="PANTHER" id="PTHR46206">
    <property type="entry name" value="CYTOCHROME P450"/>
    <property type="match status" value="1"/>
</dbReference>
<evidence type="ECO:0000313" key="10">
    <source>
        <dbReference type="EMBL" id="EON99830.1"/>
    </source>
</evidence>
<dbReference type="GeneID" id="19325207"/>
<dbReference type="InterPro" id="IPR017972">
    <property type="entry name" value="Cyt_P450_CS"/>
</dbReference>
<evidence type="ECO:0000256" key="9">
    <source>
        <dbReference type="SAM" id="Phobius"/>
    </source>
</evidence>
<dbReference type="GO" id="GO:0016705">
    <property type="term" value="F:oxidoreductase activity, acting on paired donors, with incorporation or reduction of molecular oxygen"/>
    <property type="evidence" value="ECO:0007669"/>
    <property type="project" value="InterPro"/>
</dbReference>
<evidence type="ECO:0000256" key="3">
    <source>
        <dbReference type="ARBA" id="ARBA00022617"/>
    </source>
</evidence>
<dbReference type="OrthoDB" id="1844152at2759"/>
<dbReference type="InterPro" id="IPR036396">
    <property type="entry name" value="Cyt_P450_sf"/>
</dbReference>
<evidence type="ECO:0000256" key="2">
    <source>
        <dbReference type="ARBA" id="ARBA00010617"/>
    </source>
</evidence>
<dbReference type="GO" id="GO:0005506">
    <property type="term" value="F:iron ion binding"/>
    <property type="evidence" value="ECO:0007669"/>
    <property type="project" value="InterPro"/>
</dbReference>
<protein>
    <submittedName>
        <fullName evidence="10">Putative cytochrome p450 protein</fullName>
    </submittedName>
</protein>
<dbReference type="CDD" id="cd11041">
    <property type="entry name" value="CYP503A1-like"/>
    <property type="match status" value="1"/>
</dbReference>
<dbReference type="HOGENOM" id="CLU_022195_9_2_1"/>
<keyword evidence="9" id="KW-1133">Transmembrane helix</keyword>
<dbReference type="PANTHER" id="PTHR46206:SF1">
    <property type="entry name" value="P450, PUTATIVE (EUROFUNG)-RELATED"/>
    <property type="match status" value="1"/>
</dbReference>
<dbReference type="RefSeq" id="XP_007915469.1">
    <property type="nucleotide sequence ID" value="XM_007917278.1"/>
</dbReference>
<name>R8BKI5_PHAM7</name>
<comment type="cofactor">
    <cofactor evidence="1">
        <name>heme</name>
        <dbReference type="ChEBI" id="CHEBI:30413"/>
    </cofactor>
</comment>
<evidence type="ECO:0000256" key="8">
    <source>
        <dbReference type="RuleBase" id="RU000461"/>
    </source>
</evidence>
<dbReference type="GO" id="GO:0020037">
    <property type="term" value="F:heme binding"/>
    <property type="evidence" value="ECO:0007669"/>
    <property type="project" value="InterPro"/>
</dbReference>
<dbReference type="Proteomes" id="UP000014074">
    <property type="component" value="Unassembled WGS sequence"/>
</dbReference>
<dbReference type="KEGG" id="tmn:UCRPA7_4727"/>
<proteinExistence type="inferred from homology"/>
<dbReference type="eggNOG" id="KOG0158">
    <property type="taxonomic scope" value="Eukaryota"/>
</dbReference>
<feature type="transmembrane region" description="Helical" evidence="9">
    <location>
        <begin position="12"/>
        <end position="32"/>
    </location>
</feature>
<dbReference type="Gene3D" id="1.10.630.10">
    <property type="entry name" value="Cytochrome P450"/>
    <property type="match status" value="1"/>
</dbReference>
<keyword evidence="6 8" id="KW-0408">Iron</keyword>
<dbReference type="GO" id="GO:0004497">
    <property type="term" value="F:monooxygenase activity"/>
    <property type="evidence" value="ECO:0007669"/>
    <property type="project" value="UniProtKB-KW"/>
</dbReference>
<keyword evidence="3 8" id="KW-0349">Heme</keyword>
<dbReference type="AlphaFoldDB" id="R8BKI5"/>
<evidence type="ECO:0000313" key="11">
    <source>
        <dbReference type="Proteomes" id="UP000014074"/>
    </source>
</evidence>
<evidence type="ECO:0000256" key="1">
    <source>
        <dbReference type="ARBA" id="ARBA00001971"/>
    </source>
</evidence>
<evidence type="ECO:0000256" key="5">
    <source>
        <dbReference type="ARBA" id="ARBA00023002"/>
    </source>
</evidence>
<dbReference type="Pfam" id="PF00067">
    <property type="entry name" value="p450"/>
    <property type="match status" value="1"/>
</dbReference>
<dbReference type="EMBL" id="KB933129">
    <property type="protein sequence ID" value="EON99830.1"/>
    <property type="molecule type" value="Genomic_DNA"/>
</dbReference>
<evidence type="ECO:0000256" key="6">
    <source>
        <dbReference type="ARBA" id="ARBA00023004"/>
    </source>
</evidence>
<keyword evidence="9" id="KW-0812">Transmembrane</keyword>
<keyword evidence="5 8" id="KW-0560">Oxidoreductase</keyword>
<gene>
    <name evidence="10" type="ORF">UCRPA7_4727</name>
</gene>
<dbReference type="InterPro" id="IPR001128">
    <property type="entry name" value="Cyt_P450"/>
</dbReference>
<comment type="similarity">
    <text evidence="2 8">Belongs to the cytochrome P450 family.</text>
</comment>
<organism evidence="10 11">
    <name type="scientific">Phaeoacremonium minimum (strain UCR-PA7)</name>
    <name type="common">Esca disease fungus</name>
    <name type="synonym">Togninia minima</name>
    <dbReference type="NCBI Taxonomy" id="1286976"/>
    <lineage>
        <taxon>Eukaryota</taxon>
        <taxon>Fungi</taxon>
        <taxon>Dikarya</taxon>
        <taxon>Ascomycota</taxon>
        <taxon>Pezizomycotina</taxon>
        <taxon>Sordariomycetes</taxon>
        <taxon>Sordariomycetidae</taxon>
        <taxon>Togniniales</taxon>
        <taxon>Togniniaceae</taxon>
        <taxon>Phaeoacremonium</taxon>
    </lineage>
</organism>
<dbReference type="PROSITE" id="PS00086">
    <property type="entry name" value="CYTOCHROME_P450"/>
    <property type="match status" value="1"/>
</dbReference>
<keyword evidence="4 8" id="KW-0479">Metal-binding</keyword>
<keyword evidence="9" id="KW-0472">Membrane</keyword>
<evidence type="ECO:0000256" key="4">
    <source>
        <dbReference type="ARBA" id="ARBA00022723"/>
    </source>
</evidence>
<dbReference type="SUPFAM" id="SSF48264">
    <property type="entry name" value="Cytochrome P450"/>
    <property type="match status" value="1"/>
</dbReference>